<dbReference type="Gene3D" id="2.60.40.10">
    <property type="entry name" value="Immunoglobulins"/>
    <property type="match status" value="1"/>
</dbReference>
<dbReference type="SUPFAM" id="SSF49299">
    <property type="entry name" value="PKD domain"/>
    <property type="match status" value="1"/>
</dbReference>
<dbReference type="InterPro" id="IPR035986">
    <property type="entry name" value="PKD_dom_sf"/>
</dbReference>
<dbReference type="PROSITE" id="PS50093">
    <property type="entry name" value="PKD"/>
    <property type="match status" value="1"/>
</dbReference>
<protein>
    <recommendedName>
        <fullName evidence="1">PKD domain-containing protein</fullName>
    </recommendedName>
</protein>
<accession>A0A382HJW5</accession>
<sequence length="271" mass="29091">MTRAIKKFFTYFMLLLFLPGCNELLDEYQGEDIQPLEIDITICNILSNTENAVTGVTVAYNSLTLSAIYDTLSGDTASFISLSNSNAWKLPLSADTCFFMIYAPQAADSYFVAINSSTGFTLYAADGQLVSTENEKLSLTNVAGCPEARTRQVYASLNGAYLARVINPNVSTLHLVLLNTNIPPTADFNANPASIAIGDTVSFTDQSAQGSQPIISYNWDFGDGSASSDSSFVQHAYSDSGKFSPSITVSDGYLSNTVTKTELITVSGGEE</sequence>
<proteinExistence type="predicted"/>
<organism evidence="2">
    <name type="scientific">marine metagenome</name>
    <dbReference type="NCBI Taxonomy" id="408172"/>
    <lineage>
        <taxon>unclassified sequences</taxon>
        <taxon>metagenomes</taxon>
        <taxon>ecological metagenomes</taxon>
    </lineage>
</organism>
<evidence type="ECO:0000313" key="2">
    <source>
        <dbReference type="EMBL" id="SVB87586.1"/>
    </source>
</evidence>
<evidence type="ECO:0000259" key="1">
    <source>
        <dbReference type="PROSITE" id="PS50093"/>
    </source>
</evidence>
<dbReference type="InterPro" id="IPR000601">
    <property type="entry name" value="PKD_dom"/>
</dbReference>
<name>A0A382HJW5_9ZZZZ</name>
<reference evidence="2" key="1">
    <citation type="submission" date="2018-05" db="EMBL/GenBank/DDBJ databases">
        <authorList>
            <person name="Lanie J.A."/>
            <person name="Ng W.-L."/>
            <person name="Kazmierczak K.M."/>
            <person name="Andrzejewski T.M."/>
            <person name="Davidsen T.M."/>
            <person name="Wayne K.J."/>
            <person name="Tettelin H."/>
            <person name="Glass J.I."/>
            <person name="Rusch D."/>
            <person name="Podicherti R."/>
            <person name="Tsui H.-C.T."/>
            <person name="Winkler M.E."/>
        </authorList>
    </citation>
    <scope>NUCLEOTIDE SEQUENCE</scope>
</reference>
<dbReference type="CDD" id="cd00146">
    <property type="entry name" value="PKD"/>
    <property type="match status" value="1"/>
</dbReference>
<dbReference type="SMART" id="SM00089">
    <property type="entry name" value="PKD"/>
    <property type="match status" value="1"/>
</dbReference>
<feature type="domain" description="PKD" evidence="1">
    <location>
        <begin position="184"/>
        <end position="271"/>
    </location>
</feature>
<dbReference type="Pfam" id="PF18911">
    <property type="entry name" value="PKD_4"/>
    <property type="match status" value="1"/>
</dbReference>
<dbReference type="EMBL" id="UINC01061718">
    <property type="protein sequence ID" value="SVB87586.1"/>
    <property type="molecule type" value="Genomic_DNA"/>
</dbReference>
<gene>
    <name evidence="2" type="ORF">METZ01_LOCUS240440</name>
</gene>
<dbReference type="InterPro" id="IPR022409">
    <property type="entry name" value="PKD/Chitinase_dom"/>
</dbReference>
<dbReference type="InterPro" id="IPR013783">
    <property type="entry name" value="Ig-like_fold"/>
</dbReference>
<dbReference type="AlphaFoldDB" id="A0A382HJW5"/>